<protein>
    <submittedName>
        <fullName evidence="2">Uncharacterized protein</fullName>
    </submittedName>
</protein>
<accession>A0A0C5C021</accession>
<reference evidence="3" key="1">
    <citation type="submission" date="2015-02" db="EMBL/GenBank/DDBJ databases">
        <title>Characterization of two novel Thaumarchaeota isolated from the Northern Adriatic Sea.</title>
        <authorList>
            <person name="Bayer B."/>
            <person name="Vojvoda J."/>
            <person name="Offre P."/>
            <person name="Srivastava A."/>
            <person name="Elisabeth N."/>
            <person name="Garcia J.A.L."/>
            <person name="Schleper C."/>
            <person name="Herndl G.J."/>
        </authorList>
    </citation>
    <scope>NUCLEOTIDE SEQUENCE [LARGE SCALE GENOMIC DNA]</scope>
    <source>
        <strain evidence="3">D3C</strain>
    </source>
</reference>
<evidence type="ECO:0000313" key="3">
    <source>
        <dbReference type="Proteomes" id="UP000032027"/>
    </source>
</evidence>
<organism evidence="2 3">
    <name type="scientific">Nitrosopumilus piranensis</name>
    <dbReference type="NCBI Taxonomy" id="1582439"/>
    <lineage>
        <taxon>Archaea</taxon>
        <taxon>Nitrososphaerota</taxon>
        <taxon>Nitrososphaeria</taxon>
        <taxon>Nitrosopumilales</taxon>
        <taxon>Nitrosopumilaceae</taxon>
        <taxon>Nitrosopumilus</taxon>
    </lineage>
</organism>
<dbReference type="AlphaFoldDB" id="A0A0C5C021"/>
<name>A0A0C5C021_9ARCH</name>
<keyword evidence="1" id="KW-0812">Transmembrane</keyword>
<reference evidence="2 3" key="2">
    <citation type="journal article" date="2016" name="ISME J.">
        <title>Physiological and genomic characterization of two novel marine thaumarchaeal strains indicates niche differentiation.</title>
        <authorList>
            <person name="Bayer B."/>
            <person name="Vojvoda J."/>
            <person name="Offre P."/>
            <person name="Alves R.J."/>
            <person name="Elisabeth N.H."/>
            <person name="Garcia J.A."/>
            <person name="Volland J.M."/>
            <person name="Srivastava A."/>
            <person name="Schleper C."/>
            <person name="Herndl G.J."/>
        </authorList>
    </citation>
    <scope>NUCLEOTIDE SEQUENCE [LARGE SCALE GENOMIC DNA]</scope>
    <source>
        <strain evidence="2 3">D3C</strain>
    </source>
</reference>
<evidence type="ECO:0000313" key="2">
    <source>
        <dbReference type="EMBL" id="AJM92610.1"/>
    </source>
</evidence>
<feature type="transmembrane region" description="Helical" evidence="1">
    <location>
        <begin position="42"/>
        <end position="64"/>
    </location>
</feature>
<reference evidence="2 3" key="3">
    <citation type="journal article" date="2019" name="Int. J. Syst. Evol. Microbiol.">
        <title>Nitrosopumilus adriaticus sp. nov. and Nitrosopumilus piranensis sp. nov., two ammonia-oxidizing archaea from the Adriatic Sea and members of the class Nitrososphaeria.</title>
        <authorList>
            <person name="Bayer B."/>
            <person name="Vojvoda J."/>
            <person name="Reinthaler T."/>
            <person name="Reyes C."/>
            <person name="Pinto M."/>
            <person name="Herndl G.J."/>
        </authorList>
    </citation>
    <scope>NUCLEOTIDE SEQUENCE [LARGE SCALE GENOMIC DNA]</scope>
    <source>
        <strain evidence="2 3">D3C</strain>
    </source>
</reference>
<gene>
    <name evidence="2" type="ORF">NPIRD3C_1398</name>
</gene>
<dbReference type="PATRIC" id="fig|1582439.9.peg.1444"/>
<dbReference type="HOGENOM" id="CLU_2629528_0_0_2"/>
<sequence>MFTNKITAEHTPIKAYMYFLYLGSRVRIAECKLKKHLKINRISIKLFYTFFLAVMSTILSIFTMKNCTLPVSLWVIQ</sequence>
<dbReference type="KEGG" id="nid:NPIRD3C_1398"/>
<keyword evidence="3" id="KW-1185">Reference proteome</keyword>
<evidence type="ECO:0000256" key="1">
    <source>
        <dbReference type="SAM" id="Phobius"/>
    </source>
</evidence>
<dbReference type="EMBL" id="CP010868">
    <property type="protein sequence ID" value="AJM92610.1"/>
    <property type="molecule type" value="Genomic_DNA"/>
</dbReference>
<dbReference type="Proteomes" id="UP000032027">
    <property type="component" value="Chromosome"/>
</dbReference>
<keyword evidence="1" id="KW-0472">Membrane</keyword>
<proteinExistence type="predicted"/>
<keyword evidence="1" id="KW-1133">Transmembrane helix</keyword>